<evidence type="ECO:0000313" key="4">
    <source>
        <dbReference type="EMBL" id="OCT52561.1"/>
    </source>
</evidence>
<evidence type="ECO:0000256" key="3">
    <source>
        <dbReference type="ARBA" id="ARBA00023002"/>
    </source>
</evidence>
<evidence type="ECO:0000256" key="1">
    <source>
        <dbReference type="ARBA" id="ARBA00006484"/>
    </source>
</evidence>
<dbReference type="PANTHER" id="PTHR24320:SF252">
    <property type="entry name" value="DEHYDROGENASE_REDUCTASE FAMILY PROTEIN, PUTATIVE (AFU_ORTHOLOGUE AFUA_3G08550)-RELATED"/>
    <property type="match status" value="1"/>
</dbReference>
<dbReference type="AlphaFoldDB" id="A0A1C1CVT9"/>
<keyword evidence="5" id="KW-1185">Reference proteome</keyword>
<dbReference type="Gene3D" id="3.40.50.720">
    <property type="entry name" value="NAD(P)-binding Rossmann-like Domain"/>
    <property type="match status" value="1"/>
</dbReference>
<keyword evidence="2" id="KW-0521">NADP</keyword>
<dbReference type="InterPro" id="IPR036291">
    <property type="entry name" value="NAD(P)-bd_dom_sf"/>
</dbReference>
<dbReference type="OrthoDB" id="191139at2759"/>
<sequence length="332" mass="36369">MPYFQPKLTLPSSLPFRDKTILITGTSAGLGLAATKHLLLHGAKEVIAGVRSVAKADAVNADILSDRELKRVNPDGKITVLRLDAEDYSSVLHFVSEVKTRWDGNLDMVLLNAGTGSLKWEVAGKTGHEKTIQVNVLSPALLALELLPVLEKTASRTGVPSRLTWVGSFVQFDHSLEKKPVRAGEGAVAHFDDKSQFVAMARYPDSKLLGTLFVEELAKHVDPEKVIVNDVSPGMVKTGFGNYPGWLRFLFAGIFAFKGRDVDEGVKTYLYALGVAGKESHGSYLSDNTVARRAPFTQTAAGTEVREKLWNDIWEECLGVDGSLERRTRTYV</sequence>
<dbReference type="VEuPathDB" id="FungiDB:CLCR_10469"/>
<dbReference type="VEuPathDB" id="FungiDB:G647_03954"/>
<accession>A0A1C1CVT9</accession>
<dbReference type="SUPFAM" id="SSF51735">
    <property type="entry name" value="NAD(P)-binding Rossmann-fold domains"/>
    <property type="match status" value="1"/>
</dbReference>
<gene>
    <name evidence="4" type="ORF">CLCR_10469</name>
</gene>
<dbReference type="EMBL" id="LGRB01000008">
    <property type="protein sequence ID" value="OCT52561.1"/>
    <property type="molecule type" value="Genomic_DNA"/>
</dbReference>
<evidence type="ECO:0000313" key="5">
    <source>
        <dbReference type="Proteomes" id="UP000094526"/>
    </source>
</evidence>
<reference evidence="5" key="1">
    <citation type="submission" date="2015-07" db="EMBL/GenBank/DDBJ databases">
        <authorList>
            <person name="Teixeira M.M."/>
            <person name="Souza R.C."/>
            <person name="Almeida L.G."/>
            <person name="Vicente V.A."/>
            <person name="de Hoog S."/>
            <person name="Bocca A.L."/>
            <person name="de Almeida S.R."/>
            <person name="Vasconcelos A.T."/>
            <person name="Felipe M.S."/>
        </authorList>
    </citation>
    <scope>NUCLEOTIDE SEQUENCE [LARGE SCALE GENOMIC DNA]</scope>
    <source>
        <strain evidence="5">KSF</strain>
    </source>
</reference>
<keyword evidence="3" id="KW-0560">Oxidoreductase</keyword>
<dbReference type="Pfam" id="PF00106">
    <property type="entry name" value="adh_short"/>
    <property type="match status" value="1"/>
</dbReference>
<comment type="similarity">
    <text evidence="1">Belongs to the short-chain dehydrogenases/reductases (SDR) family.</text>
</comment>
<dbReference type="GO" id="GO:0016491">
    <property type="term" value="F:oxidoreductase activity"/>
    <property type="evidence" value="ECO:0007669"/>
    <property type="project" value="UniProtKB-KW"/>
</dbReference>
<protein>
    <recommendedName>
        <fullName evidence="6">NAD(P)-binding protein</fullName>
    </recommendedName>
</protein>
<organism evidence="4 5">
    <name type="scientific">Cladophialophora carrionii</name>
    <dbReference type="NCBI Taxonomy" id="86049"/>
    <lineage>
        <taxon>Eukaryota</taxon>
        <taxon>Fungi</taxon>
        <taxon>Dikarya</taxon>
        <taxon>Ascomycota</taxon>
        <taxon>Pezizomycotina</taxon>
        <taxon>Eurotiomycetes</taxon>
        <taxon>Chaetothyriomycetidae</taxon>
        <taxon>Chaetothyriales</taxon>
        <taxon>Herpotrichiellaceae</taxon>
        <taxon>Cladophialophora</taxon>
    </lineage>
</organism>
<dbReference type="InterPro" id="IPR002347">
    <property type="entry name" value="SDR_fam"/>
</dbReference>
<comment type="caution">
    <text evidence="4">The sequence shown here is derived from an EMBL/GenBank/DDBJ whole genome shotgun (WGS) entry which is preliminary data.</text>
</comment>
<dbReference type="PANTHER" id="PTHR24320">
    <property type="entry name" value="RETINOL DEHYDROGENASE"/>
    <property type="match status" value="1"/>
</dbReference>
<proteinExistence type="inferred from homology"/>
<dbReference type="Proteomes" id="UP000094526">
    <property type="component" value="Unassembled WGS sequence"/>
</dbReference>
<dbReference type="STRING" id="86049.A0A1C1CVT9"/>
<name>A0A1C1CVT9_9EURO</name>
<dbReference type="PRINTS" id="PR00081">
    <property type="entry name" value="GDHRDH"/>
</dbReference>
<evidence type="ECO:0000256" key="2">
    <source>
        <dbReference type="ARBA" id="ARBA00022857"/>
    </source>
</evidence>
<dbReference type="eggNOG" id="KOG1208">
    <property type="taxonomic scope" value="Eukaryota"/>
</dbReference>
<evidence type="ECO:0008006" key="6">
    <source>
        <dbReference type="Google" id="ProtNLM"/>
    </source>
</evidence>